<protein>
    <submittedName>
        <fullName evidence="8">Ferredoxin</fullName>
    </submittedName>
</protein>
<dbReference type="GO" id="GO:0046872">
    <property type="term" value="F:metal ion binding"/>
    <property type="evidence" value="ECO:0007669"/>
    <property type="project" value="UniProtKB-KW"/>
</dbReference>
<sequence>MRISVDHQLCEANGVCEGIAADMFRLDDSDRLTVLQSSVPAGDEQLAVQAARMCPRQAIAVED</sequence>
<dbReference type="KEGG" id="mhev:MHEL_39510"/>
<keyword evidence="6" id="KW-0411">Iron-sulfur</keyword>
<comment type="cofactor">
    <cofactor evidence="1">
        <name>[3Fe-4S] cluster</name>
        <dbReference type="ChEBI" id="CHEBI:21137"/>
    </cofactor>
</comment>
<dbReference type="Proteomes" id="UP000467148">
    <property type="component" value="Chromosome"/>
</dbReference>
<gene>
    <name evidence="8" type="ORF">MHEL_39510</name>
</gene>
<dbReference type="EMBL" id="AP022596">
    <property type="protein sequence ID" value="BBY65708.1"/>
    <property type="molecule type" value="Genomic_DNA"/>
</dbReference>
<keyword evidence="2" id="KW-0813">Transport</keyword>
<evidence type="ECO:0000256" key="1">
    <source>
        <dbReference type="ARBA" id="ARBA00001927"/>
    </source>
</evidence>
<reference evidence="8 9" key="1">
    <citation type="journal article" date="2019" name="Emerg. Microbes Infect.">
        <title>Comprehensive subspecies identification of 175 nontuberculous mycobacteria species based on 7547 genomic profiles.</title>
        <authorList>
            <person name="Matsumoto Y."/>
            <person name="Kinjo T."/>
            <person name="Motooka D."/>
            <person name="Nabeya D."/>
            <person name="Jung N."/>
            <person name="Uechi K."/>
            <person name="Horii T."/>
            <person name="Iida T."/>
            <person name="Fujita J."/>
            <person name="Nakamura S."/>
        </authorList>
    </citation>
    <scope>NUCLEOTIDE SEQUENCE [LARGE SCALE GENOMIC DNA]</scope>
    <source>
        <strain evidence="8 9">JCM 30396</strain>
    </source>
</reference>
<keyword evidence="5" id="KW-0408">Iron</keyword>
<evidence type="ECO:0000256" key="2">
    <source>
        <dbReference type="ARBA" id="ARBA00022448"/>
    </source>
</evidence>
<evidence type="ECO:0000256" key="6">
    <source>
        <dbReference type="ARBA" id="ARBA00023014"/>
    </source>
</evidence>
<dbReference type="PANTHER" id="PTHR36923">
    <property type="entry name" value="FERREDOXIN"/>
    <property type="match status" value="1"/>
</dbReference>
<organism evidence="8 9">
    <name type="scientific">Mycolicibacterium helvum</name>
    <dbReference type="NCBI Taxonomy" id="1534349"/>
    <lineage>
        <taxon>Bacteria</taxon>
        <taxon>Bacillati</taxon>
        <taxon>Actinomycetota</taxon>
        <taxon>Actinomycetes</taxon>
        <taxon>Mycobacteriales</taxon>
        <taxon>Mycobacteriaceae</taxon>
        <taxon>Mycolicibacterium</taxon>
    </lineage>
</organism>
<dbReference type="Gene3D" id="3.30.70.20">
    <property type="match status" value="1"/>
</dbReference>
<keyword evidence="7" id="KW-0003">3Fe-4S</keyword>
<evidence type="ECO:0000256" key="3">
    <source>
        <dbReference type="ARBA" id="ARBA00022723"/>
    </source>
</evidence>
<keyword evidence="9" id="KW-1185">Reference proteome</keyword>
<dbReference type="PANTHER" id="PTHR36923:SF3">
    <property type="entry name" value="FERREDOXIN"/>
    <property type="match status" value="1"/>
</dbReference>
<dbReference type="RefSeq" id="WP_163749747.1">
    <property type="nucleotide sequence ID" value="NZ_AP022596.1"/>
</dbReference>
<dbReference type="SUPFAM" id="SSF54862">
    <property type="entry name" value="4Fe-4S ferredoxins"/>
    <property type="match status" value="1"/>
</dbReference>
<dbReference type="AlphaFoldDB" id="A0A7I7T9G0"/>
<dbReference type="GO" id="GO:0051538">
    <property type="term" value="F:3 iron, 4 sulfur cluster binding"/>
    <property type="evidence" value="ECO:0007669"/>
    <property type="project" value="UniProtKB-KW"/>
</dbReference>
<evidence type="ECO:0000256" key="5">
    <source>
        <dbReference type="ARBA" id="ARBA00023004"/>
    </source>
</evidence>
<proteinExistence type="predicted"/>
<evidence type="ECO:0000313" key="9">
    <source>
        <dbReference type="Proteomes" id="UP000467148"/>
    </source>
</evidence>
<dbReference type="InterPro" id="IPR051269">
    <property type="entry name" value="Fe-S_cluster_ET"/>
</dbReference>
<name>A0A7I7T9G0_9MYCO</name>
<keyword evidence="4" id="KW-0249">Electron transport</keyword>
<evidence type="ECO:0000256" key="4">
    <source>
        <dbReference type="ARBA" id="ARBA00022982"/>
    </source>
</evidence>
<evidence type="ECO:0000313" key="8">
    <source>
        <dbReference type="EMBL" id="BBY65708.1"/>
    </source>
</evidence>
<evidence type="ECO:0000256" key="7">
    <source>
        <dbReference type="ARBA" id="ARBA00023291"/>
    </source>
</evidence>
<accession>A0A7I7T9G0</accession>
<keyword evidence="3" id="KW-0479">Metal-binding</keyword>
<dbReference type="Pfam" id="PF13459">
    <property type="entry name" value="Fer4_15"/>
    <property type="match status" value="1"/>
</dbReference>